<evidence type="ECO:0000256" key="5">
    <source>
        <dbReference type="ARBA" id="ARBA00023004"/>
    </source>
</evidence>
<dbReference type="InterPro" id="IPR058240">
    <property type="entry name" value="rSAM_sf"/>
</dbReference>
<dbReference type="NCBIfam" id="TIGR04337">
    <property type="entry name" value="AmmeMemoSam_rS"/>
    <property type="match status" value="1"/>
</dbReference>
<evidence type="ECO:0000256" key="7">
    <source>
        <dbReference type="SAM" id="SignalP"/>
    </source>
</evidence>
<dbReference type="NCBIfam" id="TIGR01409">
    <property type="entry name" value="TAT_signal_seq"/>
    <property type="match status" value="1"/>
</dbReference>
<keyword evidence="6" id="KW-0411">Iron-sulfur</keyword>
<dbReference type="CDD" id="cd01335">
    <property type="entry name" value="Radical_SAM"/>
    <property type="match status" value="1"/>
</dbReference>
<dbReference type="InterPro" id="IPR013785">
    <property type="entry name" value="Aldolase_TIM"/>
</dbReference>
<evidence type="ECO:0000256" key="2">
    <source>
        <dbReference type="ARBA" id="ARBA00022485"/>
    </source>
</evidence>
<evidence type="ECO:0000256" key="3">
    <source>
        <dbReference type="ARBA" id="ARBA00022691"/>
    </source>
</evidence>
<evidence type="ECO:0000313" key="10">
    <source>
        <dbReference type="Proteomes" id="UP000231067"/>
    </source>
</evidence>
<dbReference type="PROSITE" id="PS51918">
    <property type="entry name" value="RADICAL_SAM"/>
    <property type="match status" value="1"/>
</dbReference>
<feature type="signal peptide" evidence="7">
    <location>
        <begin position="1"/>
        <end position="36"/>
    </location>
</feature>
<comment type="cofactor">
    <cofactor evidence="1">
        <name>[4Fe-4S] cluster</name>
        <dbReference type="ChEBI" id="CHEBI:49883"/>
    </cofactor>
</comment>
<dbReference type="EMBL" id="PCSH01000022">
    <property type="protein sequence ID" value="PIP42073.1"/>
    <property type="molecule type" value="Genomic_DNA"/>
</dbReference>
<dbReference type="InterPro" id="IPR007197">
    <property type="entry name" value="rSAM"/>
</dbReference>
<name>A0A2H0A9K6_9BACT</name>
<keyword evidence="2" id="KW-0004">4Fe-4S</keyword>
<dbReference type="SUPFAM" id="SSF102114">
    <property type="entry name" value="Radical SAM enzymes"/>
    <property type="match status" value="1"/>
</dbReference>
<evidence type="ECO:0000256" key="4">
    <source>
        <dbReference type="ARBA" id="ARBA00022723"/>
    </source>
</evidence>
<dbReference type="InterPro" id="IPR019546">
    <property type="entry name" value="TAT_signal_bac_arc"/>
</dbReference>
<reference evidence="9 10" key="1">
    <citation type="submission" date="2017-09" db="EMBL/GenBank/DDBJ databases">
        <title>Depth-based differentiation of microbial function through sediment-hosted aquifers and enrichment of novel symbionts in the deep terrestrial subsurface.</title>
        <authorList>
            <person name="Probst A.J."/>
            <person name="Ladd B."/>
            <person name="Jarett J.K."/>
            <person name="Geller-Mcgrath D.E."/>
            <person name="Sieber C.M."/>
            <person name="Emerson J.B."/>
            <person name="Anantharaman K."/>
            <person name="Thomas B.C."/>
            <person name="Malmstrom R."/>
            <person name="Stieglmeier M."/>
            <person name="Klingl A."/>
            <person name="Woyke T."/>
            <person name="Ryan C.M."/>
            <person name="Banfield J.F."/>
        </authorList>
    </citation>
    <scope>NUCLEOTIDE SEQUENCE [LARGE SCALE GENOMIC DNA]</scope>
    <source>
        <strain evidence="9">CG23_combo_of_CG06-09_8_20_14_all_40_23</strain>
    </source>
</reference>
<keyword evidence="3" id="KW-0949">S-adenosyl-L-methionine</keyword>
<dbReference type="AlphaFoldDB" id="A0A2H0A9K6"/>
<keyword evidence="5" id="KW-0408">Iron</keyword>
<dbReference type="GO" id="GO:0003824">
    <property type="term" value="F:catalytic activity"/>
    <property type="evidence" value="ECO:0007669"/>
    <property type="project" value="InterPro"/>
</dbReference>
<feature type="domain" description="Radical SAM core" evidence="8">
    <location>
        <begin position="114"/>
        <end position="336"/>
    </location>
</feature>
<comment type="caution">
    <text evidence="9">The sequence shown here is derived from an EMBL/GenBank/DDBJ whole genome shotgun (WGS) entry which is preliminary data.</text>
</comment>
<protein>
    <submittedName>
        <fullName evidence="9">AmmeMemoRadiSam system radical SAM enzyme</fullName>
    </submittedName>
</protein>
<feature type="chain" id="PRO_5013883589" evidence="7">
    <location>
        <begin position="37"/>
        <end position="383"/>
    </location>
</feature>
<dbReference type="GO" id="GO:0051539">
    <property type="term" value="F:4 iron, 4 sulfur cluster binding"/>
    <property type="evidence" value="ECO:0007669"/>
    <property type="project" value="UniProtKB-KW"/>
</dbReference>
<keyword evidence="4" id="KW-0479">Metal-binding</keyword>
<dbReference type="Proteomes" id="UP000231067">
    <property type="component" value="Unassembled WGS sequence"/>
</dbReference>
<dbReference type="PANTHER" id="PTHR30352:SF5">
    <property type="entry name" value="PYRUVATE FORMATE-LYASE 1-ACTIVATING ENZYME"/>
    <property type="match status" value="1"/>
</dbReference>
<dbReference type="SFLD" id="SFLDG01101">
    <property type="entry name" value="Uncharacterised_Radical_SAM_Su"/>
    <property type="match status" value="1"/>
</dbReference>
<proteinExistence type="predicted"/>
<evidence type="ECO:0000256" key="1">
    <source>
        <dbReference type="ARBA" id="ARBA00001966"/>
    </source>
</evidence>
<evidence type="ECO:0000259" key="8">
    <source>
        <dbReference type="PROSITE" id="PS51918"/>
    </source>
</evidence>
<evidence type="ECO:0000313" key="9">
    <source>
        <dbReference type="EMBL" id="PIP42073.1"/>
    </source>
</evidence>
<dbReference type="GO" id="GO:0046872">
    <property type="term" value="F:metal ion binding"/>
    <property type="evidence" value="ECO:0007669"/>
    <property type="project" value="UniProtKB-KW"/>
</dbReference>
<accession>A0A2H0A9K6</accession>
<dbReference type="InterPro" id="IPR034457">
    <property type="entry name" value="Organic_radical-activating"/>
</dbReference>
<dbReference type="InterPro" id="IPR027596">
    <property type="entry name" value="AmmeMemoSam_rS"/>
</dbReference>
<sequence length="383" mass="42956">MNRRDFLKTTCMATLSASMGTVASLSLAQTSTSVLAARGAIPTKGFVSPHKALFYTRKGNNLVCLLCPFQCSLSQGERGRCQVRENKNGELITMAYANPCAVHVDPIEKNPLFHFLPEIKCLSVATAGCTFRCKYCQNWQISQSSPEETTNFQFTPKMVVDKAIKNKCQAIGYTYAEPTVFFEYMLDISQTAKKNGLRNVYHSNGFISQEPLKKLCLYLDAANIDLKGFTEKYYYEMSAGRLAPVLESLKVLKKEGVHIEITNTVVPTYNDNVADVERMCKWIRDELGKDVPLHFARFYPYHKLKALSPTPTAIMEALRNTAIKVGMKYVYIGNIPGHPGGHTYCGNCNKLLIRRFGFTILEYFIKDGVCSYCGQLIPGVWSI</sequence>
<evidence type="ECO:0000256" key="6">
    <source>
        <dbReference type="ARBA" id="ARBA00023014"/>
    </source>
</evidence>
<dbReference type="PANTHER" id="PTHR30352">
    <property type="entry name" value="PYRUVATE FORMATE-LYASE-ACTIVATING ENZYME"/>
    <property type="match status" value="1"/>
</dbReference>
<dbReference type="Gene3D" id="3.20.20.70">
    <property type="entry name" value="Aldolase class I"/>
    <property type="match status" value="1"/>
</dbReference>
<organism evidence="9 10">
    <name type="scientific">Candidatus Desantisbacteria bacterium CG23_combo_of_CG06-09_8_20_14_all_40_23</name>
    <dbReference type="NCBI Taxonomy" id="1974550"/>
    <lineage>
        <taxon>Bacteria</taxon>
        <taxon>Candidatus Desantisiibacteriota</taxon>
    </lineage>
</organism>
<dbReference type="SFLD" id="SFLDS00029">
    <property type="entry name" value="Radical_SAM"/>
    <property type="match status" value="1"/>
</dbReference>
<gene>
    <name evidence="9" type="primary">amrS</name>
    <name evidence="9" type="ORF">COX18_01505</name>
</gene>
<dbReference type="InterPro" id="IPR006311">
    <property type="entry name" value="TAT_signal"/>
</dbReference>
<dbReference type="PROSITE" id="PS51318">
    <property type="entry name" value="TAT"/>
    <property type="match status" value="1"/>
</dbReference>
<keyword evidence="7" id="KW-0732">Signal</keyword>
<dbReference type="Pfam" id="PF04055">
    <property type="entry name" value="Radical_SAM"/>
    <property type="match status" value="1"/>
</dbReference>